<dbReference type="Pfam" id="PF01323">
    <property type="entry name" value="DSBA"/>
    <property type="match status" value="1"/>
</dbReference>
<proteinExistence type="predicted"/>
<dbReference type="InterPro" id="IPR036249">
    <property type="entry name" value="Thioredoxin-like_sf"/>
</dbReference>
<evidence type="ECO:0000313" key="2">
    <source>
        <dbReference type="EMBL" id="KAJ3047565.1"/>
    </source>
</evidence>
<accession>A0AAD5X335</accession>
<dbReference type="CDD" id="cd03024">
    <property type="entry name" value="DsbA_FrnE"/>
    <property type="match status" value="1"/>
</dbReference>
<protein>
    <recommendedName>
        <fullName evidence="1">DSBA-like thioredoxin domain-containing protein</fullName>
    </recommendedName>
</protein>
<dbReference type="Proteomes" id="UP001212841">
    <property type="component" value="Unassembled WGS sequence"/>
</dbReference>
<evidence type="ECO:0000259" key="1">
    <source>
        <dbReference type="Pfam" id="PF01323"/>
    </source>
</evidence>
<gene>
    <name evidence="2" type="ORF">HK097_011416</name>
</gene>
<dbReference type="GO" id="GO:0016491">
    <property type="term" value="F:oxidoreductase activity"/>
    <property type="evidence" value="ECO:0007669"/>
    <property type="project" value="InterPro"/>
</dbReference>
<dbReference type="PANTHER" id="PTHR13887:SF41">
    <property type="entry name" value="THIOREDOXIN SUPERFAMILY PROTEIN"/>
    <property type="match status" value="1"/>
</dbReference>
<dbReference type="SUPFAM" id="SSF52833">
    <property type="entry name" value="Thioredoxin-like"/>
    <property type="match status" value="1"/>
</dbReference>
<feature type="domain" description="DSBA-like thioredoxin" evidence="1">
    <location>
        <begin position="10"/>
        <end position="158"/>
    </location>
</feature>
<dbReference type="EMBL" id="JADGJD010000938">
    <property type="protein sequence ID" value="KAJ3047565.1"/>
    <property type="molecule type" value="Genomic_DNA"/>
</dbReference>
<keyword evidence="3" id="KW-1185">Reference proteome</keyword>
<dbReference type="AlphaFoldDB" id="A0AAD5X335"/>
<name>A0AAD5X335_9FUNG</name>
<sequence length="159" mass="17789">MASAKRLVKIDVVSDNICPWCFVGKRRLEKAIAQARQKNLPLDFQVNFKPFQLDATLPVEGKDKLAHYKSKFGAARMDQMIPFMEGIGKKEGITFSYGGVIANTINSHRLVALAEKKGLQDQTVEELFKTYFEKNDNIGDLNVLADVGAKVGLDKEEVR</sequence>
<dbReference type="InterPro" id="IPR001853">
    <property type="entry name" value="DSBA-like_thioredoxin_dom"/>
</dbReference>
<dbReference type="PANTHER" id="PTHR13887">
    <property type="entry name" value="GLUTATHIONE S-TRANSFERASE KAPPA"/>
    <property type="match status" value="1"/>
</dbReference>
<organism evidence="2 3">
    <name type="scientific">Rhizophlyctis rosea</name>
    <dbReference type="NCBI Taxonomy" id="64517"/>
    <lineage>
        <taxon>Eukaryota</taxon>
        <taxon>Fungi</taxon>
        <taxon>Fungi incertae sedis</taxon>
        <taxon>Chytridiomycota</taxon>
        <taxon>Chytridiomycota incertae sedis</taxon>
        <taxon>Chytridiomycetes</taxon>
        <taxon>Rhizophlyctidales</taxon>
        <taxon>Rhizophlyctidaceae</taxon>
        <taxon>Rhizophlyctis</taxon>
    </lineage>
</organism>
<reference evidence="2" key="1">
    <citation type="submission" date="2020-05" db="EMBL/GenBank/DDBJ databases">
        <title>Phylogenomic resolution of chytrid fungi.</title>
        <authorList>
            <person name="Stajich J.E."/>
            <person name="Amses K."/>
            <person name="Simmons R."/>
            <person name="Seto K."/>
            <person name="Myers J."/>
            <person name="Bonds A."/>
            <person name="Quandt C.A."/>
            <person name="Barry K."/>
            <person name="Liu P."/>
            <person name="Grigoriev I."/>
            <person name="Longcore J.E."/>
            <person name="James T.Y."/>
        </authorList>
    </citation>
    <scope>NUCLEOTIDE SEQUENCE</scope>
    <source>
        <strain evidence="2">JEL0318</strain>
    </source>
</reference>
<dbReference type="Gene3D" id="3.40.30.10">
    <property type="entry name" value="Glutaredoxin"/>
    <property type="match status" value="1"/>
</dbReference>
<evidence type="ECO:0000313" key="3">
    <source>
        <dbReference type="Proteomes" id="UP001212841"/>
    </source>
</evidence>
<comment type="caution">
    <text evidence="2">The sequence shown here is derived from an EMBL/GenBank/DDBJ whole genome shotgun (WGS) entry which is preliminary data.</text>
</comment>